<organism evidence="7 8">
    <name type="scientific">Paracoccus sulfuroxidans</name>
    <dbReference type="NCBI Taxonomy" id="384678"/>
    <lineage>
        <taxon>Bacteria</taxon>
        <taxon>Pseudomonadati</taxon>
        <taxon>Pseudomonadota</taxon>
        <taxon>Alphaproteobacteria</taxon>
        <taxon>Rhodobacterales</taxon>
        <taxon>Paracoccaceae</taxon>
        <taxon>Paracoccus</taxon>
    </lineage>
</organism>
<dbReference type="InterPro" id="IPR002173">
    <property type="entry name" value="Carboh/pur_kinase_PfkB_CS"/>
</dbReference>
<dbReference type="Gene3D" id="3.40.1190.20">
    <property type="match status" value="1"/>
</dbReference>
<dbReference type="EMBL" id="VLKU01000002">
    <property type="protein sequence ID" value="TWI37108.1"/>
    <property type="molecule type" value="Genomic_DNA"/>
</dbReference>
<evidence type="ECO:0000259" key="6">
    <source>
        <dbReference type="Pfam" id="PF00294"/>
    </source>
</evidence>
<proteinExistence type="inferred from homology"/>
<sequence length="313" mass="33627">MILCAGESLIDMVQDLQNLDRLAFRPLAGGSVYNTAVALGRLGVPTGYLWPMSRDALAEAVLLPPLAEANVDISLCPRTERQTTLAFVELNERQATYRFYDEGSAGRMFSIDELPALPKTVSALFIGGISLVPDPCGATIEELVARARARGIPVMMDPNIRPFFITDEVAYRARLSRLLAQVDMVKLSLDEITWLTGHDGSVQQLIAEILAMGPKVVFYTDGERGAEAHWQGGAVARPAKPVTVEDTIGAGDTFNAGILAHLSRMDALKDGLSRLDEKMLGEALSLAVAAAAVTVSRHGANPPWAHEVAAHQG</sequence>
<dbReference type="AlphaFoldDB" id="A0A562NY14"/>
<keyword evidence="5" id="KW-0067">ATP-binding</keyword>
<dbReference type="RefSeq" id="WP_145396603.1">
    <property type="nucleotide sequence ID" value="NZ_VLKU01000002.1"/>
</dbReference>
<evidence type="ECO:0000256" key="4">
    <source>
        <dbReference type="ARBA" id="ARBA00022777"/>
    </source>
</evidence>
<dbReference type="PANTHER" id="PTHR43085">
    <property type="entry name" value="HEXOKINASE FAMILY MEMBER"/>
    <property type="match status" value="1"/>
</dbReference>
<dbReference type="InterPro" id="IPR011611">
    <property type="entry name" value="PfkB_dom"/>
</dbReference>
<evidence type="ECO:0000256" key="2">
    <source>
        <dbReference type="ARBA" id="ARBA00022679"/>
    </source>
</evidence>
<protein>
    <submittedName>
        <fullName evidence="7">Fructokinase</fullName>
    </submittedName>
</protein>
<keyword evidence="4 7" id="KW-0418">Kinase</keyword>
<evidence type="ECO:0000256" key="3">
    <source>
        <dbReference type="ARBA" id="ARBA00022741"/>
    </source>
</evidence>
<accession>A0A562NY14</accession>
<dbReference type="OrthoDB" id="9795789at2"/>
<keyword evidence="2" id="KW-0808">Transferase</keyword>
<dbReference type="PROSITE" id="PS00584">
    <property type="entry name" value="PFKB_KINASES_2"/>
    <property type="match status" value="1"/>
</dbReference>
<dbReference type="GO" id="GO:0005524">
    <property type="term" value="F:ATP binding"/>
    <property type="evidence" value="ECO:0007669"/>
    <property type="project" value="UniProtKB-KW"/>
</dbReference>
<evidence type="ECO:0000313" key="8">
    <source>
        <dbReference type="Proteomes" id="UP000316225"/>
    </source>
</evidence>
<comment type="caution">
    <text evidence="7">The sequence shown here is derived from an EMBL/GenBank/DDBJ whole genome shotgun (WGS) entry which is preliminary data.</text>
</comment>
<feature type="domain" description="Carbohydrate kinase PfkB" evidence="6">
    <location>
        <begin position="4"/>
        <end position="303"/>
    </location>
</feature>
<reference evidence="7 8" key="1">
    <citation type="journal article" date="2015" name="Stand. Genomic Sci.">
        <title>Genomic Encyclopedia of Bacterial and Archaeal Type Strains, Phase III: the genomes of soil and plant-associated and newly described type strains.</title>
        <authorList>
            <person name="Whitman W.B."/>
            <person name="Woyke T."/>
            <person name="Klenk H.P."/>
            <person name="Zhou Y."/>
            <person name="Lilburn T.G."/>
            <person name="Beck B.J."/>
            <person name="De Vos P."/>
            <person name="Vandamme P."/>
            <person name="Eisen J.A."/>
            <person name="Garrity G."/>
            <person name="Hugenholtz P."/>
            <person name="Kyrpides N.C."/>
        </authorList>
    </citation>
    <scope>NUCLEOTIDE SEQUENCE [LARGE SCALE GENOMIC DNA]</scope>
    <source>
        <strain evidence="7 8">CGMCC 1.5364</strain>
    </source>
</reference>
<evidence type="ECO:0000256" key="5">
    <source>
        <dbReference type="ARBA" id="ARBA00022840"/>
    </source>
</evidence>
<gene>
    <name evidence="7" type="ORF">IQ24_00899</name>
</gene>
<dbReference type="PANTHER" id="PTHR43085:SF1">
    <property type="entry name" value="PSEUDOURIDINE KINASE-RELATED"/>
    <property type="match status" value="1"/>
</dbReference>
<evidence type="ECO:0000313" key="7">
    <source>
        <dbReference type="EMBL" id="TWI37108.1"/>
    </source>
</evidence>
<dbReference type="Pfam" id="PF00294">
    <property type="entry name" value="PfkB"/>
    <property type="match status" value="1"/>
</dbReference>
<dbReference type="Proteomes" id="UP000316225">
    <property type="component" value="Unassembled WGS sequence"/>
</dbReference>
<evidence type="ECO:0000256" key="1">
    <source>
        <dbReference type="ARBA" id="ARBA00010688"/>
    </source>
</evidence>
<dbReference type="SUPFAM" id="SSF53613">
    <property type="entry name" value="Ribokinase-like"/>
    <property type="match status" value="1"/>
</dbReference>
<comment type="similarity">
    <text evidence="1">Belongs to the carbohydrate kinase PfkB family.</text>
</comment>
<dbReference type="InterPro" id="IPR029056">
    <property type="entry name" value="Ribokinase-like"/>
</dbReference>
<keyword evidence="8" id="KW-1185">Reference proteome</keyword>
<dbReference type="GO" id="GO:0016301">
    <property type="term" value="F:kinase activity"/>
    <property type="evidence" value="ECO:0007669"/>
    <property type="project" value="UniProtKB-KW"/>
</dbReference>
<keyword evidence="3" id="KW-0547">Nucleotide-binding</keyword>
<name>A0A562NY14_9RHOB</name>
<dbReference type="InterPro" id="IPR050306">
    <property type="entry name" value="PfkB_Carbo_kinase"/>
</dbReference>
<dbReference type="CDD" id="cd01167">
    <property type="entry name" value="bac_FRK"/>
    <property type="match status" value="1"/>
</dbReference>